<keyword evidence="9" id="KW-0378">Hydrolase</keyword>
<dbReference type="InterPro" id="IPR035414">
    <property type="entry name" value="Peptidase_M1_pepN_Ig-like"/>
</dbReference>
<reference evidence="16" key="1">
    <citation type="journal article" date="2020" name="mSystems">
        <title>Genome- and Community-Level Interaction Insights into Carbon Utilization and Element Cycling Functions of Hydrothermarchaeota in Hydrothermal Sediment.</title>
        <authorList>
            <person name="Zhou Z."/>
            <person name="Liu Y."/>
            <person name="Xu W."/>
            <person name="Pan J."/>
            <person name="Luo Z.H."/>
            <person name="Li M."/>
        </authorList>
    </citation>
    <scope>NUCLEOTIDE SEQUENCE [LARGE SCALE GENOMIC DNA]</scope>
    <source>
        <strain evidence="16">HyVt-535</strain>
    </source>
</reference>
<evidence type="ECO:0000256" key="1">
    <source>
        <dbReference type="ARBA" id="ARBA00000098"/>
    </source>
</evidence>
<dbReference type="AlphaFoldDB" id="A0A7C5IYF4"/>
<keyword evidence="8" id="KW-0479">Metal-binding</keyword>
<dbReference type="Gene3D" id="2.60.40.1840">
    <property type="match status" value="1"/>
</dbReference>
<protein>
    <recommendedName>
        <fullName evidence="5 12">Aminopeptidase N</fullName>
        <ecNumber evidence="4 12">3.4.11.2</ecNumber>
    </recommendedName>
</protein>
<dbReference type="FunFam" id="3.30.2010.30:FF:000002">
    <property type="entry name" value="Putative aminopeptidase N"/>
    <property type="match status" value="1"/>
</dbReference>
<name>A0A7C5IYF4_9GAMM</name>
<dbReference type="InterPro" id="IPR001930">
    <property type="entry name" value="Peptidase_M1"/>
</dbReference>
<dbReference type="PRINTS" id="PR00756">
    <property type="entry name" value="ALADIPTASE"/>
</dbReference>
<evidence type="ECO:0000256" key="7">
    <source>
        <dbReference type="ARBA" id="ARBA00022670"/>
    </source>
</evidence>
<dbReference type="SUPFAM" id="SSF55486">
    <property type="entry name" value="Metalloproteases ('zincins'), catalytic domain"/>
    <property type="match status" value="1"/>
</dbReference>
<evidence type="ECO:0000259" key="13">
    <source>
        <dbReference type="Pfam" id="PF01433"/>
    </source>
</evidence>
<dbReference type="InterPro" id="IPR012779">
    <property type="entry name" value="Peptidase_M1_pepN"/>
</dbReference>
<comment type="cofactor">
    <cofactor evidence="2">
        <name>Zn(2+)</name>
        <dbReference type="ChEBI" id="CHEBI:29105"/>
    </cofactor>
</comment>
<dbReference type="Gene3D" id="1.25.50.10">
    <property type="entry name" value="Peptidase M1, alanyl aminopeptidase, C-terminal domain"/>
    <property type="match status" value="1"/>
</dbReference>
<accession>A0A7C5IYF4</accession>
<evidence type="ECO:0000256" key="12">
    <source>
        <dbReference type="NCBIfam" id="TIGR02414"/>
    </source>
</evidence>
<evidence type="ECO:0000256" key="5">
    <source>
        <dbReference type="ARBA" id="ARBA00015611"/>
    </source>
</evidence>
<keyword evidence="11" id="KW-0482">Metalloprotease</keyword>
<dbReference type="NCBIfam" id="TIGR02414">
    <property type="entry name" value="pepN_proteo"/>
    <property type="match status" value="1"/>
</dbReference>
<dbReference type="EC" id="3.4.11.2" evidence="4 12"/>
<dbReference type="Pfam" id="PF11940">
    <property type="entry name" value="DUF3458"/>
    <property type="match status" value="1"/>
</dbReference>
<dbReference type="InterPro" id="IPR027268">
    <property type="entry name" value="Peptidase_M4/M1_CTD_sf"/>
</dbReference>
<dbReference type="InterPro" id="IPR038438">
    <property type="entry name" value="PepN_Ig-like_sf"/>
</dbReference>
<dbReference type="PANTHER" id="PTHR46322:SF1">
    <property type="entry name" value="PUROMYCIN-SENSITIVE AMINOPEPTIDASE"/>
    <property type="match status" value="1"/>
</dbReference>
<feature type="domain" description="Peptidase M1 alanyl aminopeptidase Ig-like fold" evidence="14">
    <location>
        <begin position="223"/>
        <end position="324"/>
    </location>
</feature>
<feature type="domain" description="Peptidase M1 alanyl aminopeptidase C-terminal" evidence="15">
    <location>
        <begin position="328"/>
        <end position="648"/>
    </location>
</feature>
<keyword evidence="6 16" id="KW-0031">Aminopeptidase</keyword>
<evidence type="ECO:0000256" key="11">
    <source>
        <dbReference type="ARBA" id="ARBA00023049"/>
    </source>
</evidence>
<gene>
    <name evidence="16" type="ORF">ENJ98_03155</name>
</gene>
<dbReference type="InterPro" id="IPR024601">
    <property type="entry name" value="Peptidase_M1_pepN_C"/>
</dbReference>
<dbReference type="FunFam" id="1.10.390.10:FF:000002">
    <property type="entry name" value="Aminopeptidase N"/>
    <property type="match status" value="1"/>
</dbReference>
<evidence type="ECO:0000256" key="9">
    <source>
        <dbReference type="ARBA" id="ARBA00022801"/>
    </source>
</evidence>
<dbReference type="Gene3D" id="1.10.390.10">
    <property type="entry name" value="Neutral Protease Domain 2"/>
    <property type="match status" value="1"/>
</dbReference>
<evidence type="ECO:0000256" key="2">
    <source>
        <dbReference type="ARBA" id="ARBA00001947"/>
    </source>
</evidence>
<evidence type="ECO:0000256" key="6">
    <source>
        <dbReference type="ARBA" id="ARBA00022438"/>
    </source>
</evidence>
<comment type="caution">
    <text evidence="16">The sequence shown here is derived from an EMBL/GenBank/DDBJ whole genome shotgun (WGS) entry which is preliminary data.</text>
</comment>
<feature type="non-terminal residue" evidence="16">
    <location>
        <position position="1"/>
    </location>
</feature>
<comment type="catalytic activity">
    <reaction evidence="1">
        <text>Release of an N-terminal amino acid, Xaa-|-Yaa- from a peptide, amide or arylamide. Xaa is preferably Ala, but may be most amino acids including Pro (slow action). When a terminal hydrophobic residue is followed by a prolyl residue, the two may be released as an intact Xaa-Pro dipeptide.</text>
        <dbReference type="EC" id="3.4.11.2"/>
    </reaction>
</comment>
<evidence type="ECO:0000256" key="8">
    <source>
        <dbReference type="ARBA" id="ARBA00022723"/>
    </source>
</evidence>
<dbReference type="GO" id="GO:0016285">
    <property type="term" value="F:alanyl aminopeptidase activity"/>
    <property type="evidence" value="ECO:0007669"/>
    <property type="project" value="UniProtKB-EC"/>
</dbReference>
<dbReference type="EMBL" id="DROM01000191">
    <property type="protein sequence ID" value="HHH13212.1"/>
    <property type="molecule type" value="Genomic_DNA"/>
</dbReference>
<keyword evidence="7" id="KW-0645">Protease</keyword>
<dbReference type="Pfam" id="PF01433">
    <property type="entry name" value="Peptidase_M1"/>
    <property type="match status" value="1"/>
</dbReference>
<evidence type="ECO:0000259" key="15">
    <source>
        <dbReference type="Pfam" id="PF17432"/>
    </source>
</evidence>
<proteinExistence type="inferred from homology"/>
<dbReference type="Pfam" id="PF17432">
    <property type="entry name" value="DUF3458_C"/>
    <property type="match status" value="1"/>
</dbReference>
<feature type="domain" description="Peptidase M1 membrane alanine aminopeptidase" evidence="13">
    <location>
        <begin position="7"/>
        <end position="217"/>
    </location>
</feature>
<dbReference type="GO" id="GO:0006508">
    <property type="term" value="P:proteolysis"/>
    <property type="evidence" value="ECO:0007669"/>
    <property type="project" value="UniProtKB-UniRule"/>
</dbReference>
<dbReference type="Proteomes" id="UP000886100">
    <property type="component" value="Unassembled WGS sequence"/>
</dbReference>
<dbReference type="InterPro" id="IPR014782">
    <property type="entry name" value="Peptidase_M1_dom"/>
</dbReference>
<evidence type="ECO:0000256" key="3">
    <source>
        <dbReference type="ARBA" id="ARBA00010136"/>
    </source>
</evidence>
<dbReference type="InterPro" id="IPR037144">
    <property type="entry name" value="Peptidase_M1_pepN_C_sf"/>
</dbReference>
<dbReference type="Gene3D" id="3.30.2010.30">
    <property type="match status" value="1"/>
</dbReference>
<dbReference type="PANTHER" id="PTHR46322">
    <property type="entry name" value="PUROMYCIN-SENSITIVE AMINOPEPTIDASE"/>
    <property type="match status" value="1"/>
</dbReference>
<keyword evidence="10" id="KW-0862">Zinc</keyword>
<evidence type="ECO:0000256" key="10">
    <source>
        <dbReference type="ARBA" id="ARBA00022833"/>
    </source>
</evidence>
<dbReference type="FunFam" id="2.60.40.1840:FF:000001">
    <property type="entry name" value="Aminopeptidase N"/>
    <property type="match status" value="1"/>
</dbReference>
<dbReference type="GO" id="GO:0008237">
    <property type="term" value="F:metallopeptidase activity"/>
    <property type="evidence" value="ECO:0007669"/>
    <property type="project" value="UniProtKB-UniRule"/>
</dbReference>
<organism evidence="16">
    <name type="scientific">Thiolapillus brandeum</name>
    <dbReference type="NCBI Taxonomy" id="1076588"/>
    <lineage>
        <taxon>Bacteria</taxon>
        <taxon>Pseudomonadati</taxon>
        <taxon>Pseudomonadota</taxon>
        <taxon>Gammaproteobacteria</taxon>
        <taxon>Chromatiales</taxon>
        <taxon>Sedimenticolaceae</taxon>
        <taxon>Thiolapillus</taxon>
    </lineage>
</organism>
<dbReference type="GO" id="GO:0008270">
    <property type="term" value="F:zinc ion binding"/>
    <property type="evidence" value="ECO:0007669"/>
    <property type="project" value="InterPro"/>
</dbReference>
<comment type="similarity">
    <text evidence="3">Belongs to the peptidase M1 family.</text>
</comment>
<evidence type="ECO:0000313" key="16">
    <source>
        <dbReference type="EMBL" id="HHH13212.1"/>
    </source>
</evidence>
<evidence type="ECO:0000259" key="14">
    <source>
        <dbReference type="Pfam" id="PF11940"/>
    </source>
</evidence>
<evidence type="ECO:0000256" key="4">
    <source>
        <dbReference type="ARBA" id="ARBA00012564"/>
    </source>
</evidence>
<sequence length="650" mass="74214">LCEHALLSVQKAMAWDEKVYGREYDLDVFMIVAVDDFNMGAMENKGLNIFNAKYVLARPDTATDTDYQGIEAVVAHEYFHNWTGNRITCRDWFQLSLKEGLTVYRDQEFSADMGSRGVKRIDDVRLLRAHQFAEDAGPMAHPVRPDQYMEINNFYTVTVYEKGAEVVRMQAELLGPEAFRRATDLYFERHDGQAVTVEDFVRCMEDASGRDLSQFMYWYHYAGTPEVEVEGEYDAAGRRYLLHFHQRVPDTPGQKNKPPFHIPVRVGLLDAEGRELPLVREDGAADPSLVELRDPEQTLVFLEVAEEPVPSLLRGFSAPVKLRFDYSDAQLHFLMAHDSDGFNRWDAAQLLAQRMILGLVESGVEEVTAPDDYLETFRRTLERADEDPALTAEILRLPSESWLGDQMDPIDVEGIHRVREGIKAEVGRRLEELLLAHYRRLDEEGEYRIDAASIGRRSLKNLLLEYLVAGGGEAGRLLCLEQYRRGHNMTDGMAALALVAHSDWPEREEILADFAERWEDDPLVMDKWFGVQAMSRREDTLPGIQVLLSHPSFSLENPNRVRSLIGAFAAGNPLRFHAPDGSGYAFLVERVLELDAINPQIAARLLRNLSRWRRLDEGRQAHAREQLERVLARPGLSRDLHEVVLRLLEP</sequence>